<accession>A0A1G2ILF2</accession>
<evidence type="ECO:0000313" key="2">
    <source>
        <dbReference type="EMBL" id="OGZ75230.1"/>
    </source>
</evidence>
<organism evidence="2 3">
    <name type="scientific">Candidatus Staskawiczbacteria bacterium RIFCSPLOWO2_12_FULL_37_15</name>
    <dbReference type="NCBI Taxonomy" id="1802218"/>
    <lineage>
        <taxon>Bacteria</taxon>
        <taxon>Candidatus Staskawicziibacteriota</taxon>
    </lineage>
</organism>
<dbReference type="PANTHER" id="PTHR21248">
    <property type="entry name" value="CARDIOLIPIN SYNTHASE"/>
    <property type="match status" value="1"/>
</dbReference>
<gene>
    <name evidence="2" type="ORF">A3G45_01550</name>
</gene>
<dbReference type="InterPro" id="IPR001736">
    <property type="entry name" value="PLipase_D/transphosphatidylase"/>
</dbReference>
<dbReference type="Gene3D" id="3.30.870.10">
    <property type="entry name" value="Endonuclease Chain A"/>
    <property type="match status" value="1"/>
</dbReference>
<evidence type="ECO:0000259" key="1">
    <source>
        <dbReference type="PROSITE" id="PS50035"/>
    </source>
</evidence>
<dbReference type="PANTHER" id="PTHR21248:SF22">
    <property type="entry name" value="PHOSPHOLIPASE D"/>
    <property type="match status" value="1"/>
</dbReference>
<feature type="domain" description="PLD phosphodiesterase" evidence="1">
    <location>
        <begin position="99"/>
        <end position="126"/>
    </location>
</feature>
<dbReference type="Pfam" id="PF13091">
    <property type="entry name" value="PLDc_2"/>
    <property type="match status" value="1"/>
</dbReference>
<protein>
    <recommendedName>
        <fullName evidence="1">PLD phosphodiesterase domain-containing protein</fullName>
    </recommendedName>
</protein>
<dbReference type="GO" id="GO:0032049">
    <property type="term" value="P:cardiolipin biosynthetic process"/>
    <property type="evidence" value="ECO:0007669"/>
    <property type="project" value="UniProtKB-ARBA"/>
</dbReference>
<sequence>MFVKMIKIENLKTSMQLFKSPFEKDFRILLGKTKRELTISSPYINENGIDVFSSSINEKSKVRLNVLTNFSVRNIVDNVTQPSALLKIYDDFKEIKISSLAKLHAKVYVVDETFAVITSANLTYGGIKSNFEYGVLIDDKKIVKSVKEDILDYANLGNSIGRIFLEKINDESKKIRKIKIVKENNFKNSDLAKLLNQSEQKINAELLENRVTKGKTINEIFSDTIIYLLSKYGSLTTDELNVHIQSIHSDICDDTIDRVINGQHFGKLWKHSVRNAQLSLKKKGEINSEGKWGRQKWFLNSK</sequence>
<dbReference type="SUPFAM" id="SSF56024">
    <property type="entry name" value="Phospholipase D/nuclease"/>
    <property type="match status" value="1"/>
</dbReference>
<name>A0A1G2ILF2_9BACT</name>
<dbReference type="PROSITE" id="PS50035">
    <property type="entry name" value="PLD"/>
    <property type="match status" value="1"/>
</dbReference>
<comment type="caution">
    <text evidence="2">The sequence shown here is derived from an EMBL/GenBank/DDBJ whole genome shotgun (WGS) entry which is preliminary data.</text>
</comment>
<dbReference type="EMBL" id="MHPE01000054">
    <property type="protein sequence ID" value="OGZ75230.1"/>
    <property type="molecule type" value="Genomic_DNA"/>
</dbReference>
<evidence type="ECO:0000313" key="3">
    <source>
        <dbReference type="Proteomes" id="UP000178632"/>
    </source>
</evidence>
<reference evidence="2 3" key="1">
    <citation type="journal article" date="2016" name="Nat. Commun.">
        <title>Thousands of microbial genomes shed light on interconnected biogeochemical processes in an aquifer system.</title>
        <authorList>
            <person name="Anantharaman K."/>
            <person name="Brown C.T."/>
            <person name="Hug L.A."/>
            <person name="Sharon I."/>
            <person name="Castelle C.J."/>
            <person name="Probst A.J."/>
            <person name="Thomas B.C."/>
            <person name="Singh A."/>
            <person name="Wilkins M.J."/>
            <person name="Karaoz U."/>
            <person name="Brodie E.L."/>
            <person name="Williams K.H."/>
            <person name="Hubbard S.S."/>
            <person name="Banfield J.F."/>
        </authorList>
    </citation>
    <scope>NUCLEOTIDE SEQUENCE [LARGE SCALE GENOMIC DNA]</scope>
</reference>
<dbReference type="GO" id="GO:0030572">
    <property type="term" value="F:phosphatidyltransferase activity"/>
    <property type="evidence" value="ECO:0007669"/>
    <property type="project" value="UniProtKB-ARBA"/>
</dbReference>
<dbReference type="SMART" id="SM00155">
    <property type="entry name" value="PLDc"/>
    <property type="match status" value="1"/>
</dbReference>
<dbReference type="InterPro" id="IPR025202">
    <property type="entry name" value="PLD-like_dom"/>
</dbReference>
<proteinExistence type="predicted"/>
<dbReference type="AlphaFoldDB" id="A0A1G2ILF2"/>
<dbReference type="Proteomes" id="UP000178632">
    <property type="component" value="Unassembled WGS sequence"/>
</dbReference>